<dbReference type="InParanoid" id="A0A5Q0BDA3"/>
<dbReference type="Proteomes" id="UP000325755">
    <property type="component" value="Chromosome"/>
</dbReference>
<gene>
    <name evidence="1" type="ORF">F6R98_03650</name>
</gene>
<dbReference type="AlphaFoldDB" id="A0A5Q0BDA3"/>
<name>A0A5Q0BDA3_9GAMM</name>
<dbReference type="RefSeq" id="WP_153247817.1">
    <property type="nucleotide sequence ID" value="NZ_CP044205.1"/>
</dbReference>
<proteinExistence type="predicted"/>
<sequence>MKIGIPLKTLLKIARQTCFSDHCIYKCRRGYNIQRVRKVIGISVFIRLDKDRKRVMPRISYNATIAAKLRFKRLTG</sequence>
<evidence type="ECO:0000313" key="2">
    <source>
        <dbReference type="Proteomes" id="UP000325755"/>
    </source>
</evidence>
<keyword evidence="2" id="KW-1185">Reference proteome</keyword>
<dbReference type="KEGG" id="mmob:F6R98_03650"/>
<evidence type="ECO:0000313" key="1">
    <source>
        <dbReference type="EMBL" id="QFY41835.1"/>
    </source>
</evidence>
<protein>
    <submittedName>
        <fullName evidence="1">Uncharacterized protein</fullName>
    </submittedName>
</protein>
<organism evidence="1 2">
    <name type="scientific">Candidatus Methylospira mobilis</name>
    <dbReference type="NCBI Taxonomy" id="1808979"/>
    <lineage>
        <taxon>Bacteria</taxon>
        <taxon>Pseudomonadati</taxon>
        <taxon>Pseudomonadota</taxon>
        <taxon>Gammaproteobacteria</taxon>
        <taxon>Methylococcales</taxon>
        <taxon>Methylococcaceae</taxon>
        <taxon>Candidatus Methylospira</taxon>
    </lineage>
</organism>
<reference evidence="1 2" key="1">
    <citation type="submission" date="2019-09" db="EMBL/GenBank/DDBJ databases">
        <title>Ecophysiology of the spiral-shaped methanotroph Methylospira mobilis as revealed by the complete genome sequence.</title>
        <authorList>
            <person name="Oshkin I.Y."/>
            <person name="Dedysh S.N."/>
            <person name="Miroshnikov K."/>
            <person name="Danilova O.V."/>
            <person name="Hakobyan A."/>
            <person name="Liesack W."/>
        </authorList>
    </citation>
    <scope>NUCLEOTIDE SEQUENCE [LARGE SCALE GENOMIC DNA]</scope>
    <source>
        <strain evidence="1 2">Shm1</strain>
    </source>
</reference>
<accession>A0A5Q0BDA3</accession>
<dbReference type="EMBL" id="CP044205">
    <property type="protein sequence ID" value="QFY41835.1"/>
    <property type="molecule type" value="Genomic_DNA"/>
</dbReference>